<keyword evidence="1 2" id="KW-1015">Disulfide bond</keyword>
<keyword evidence="4" id="KW-1185">Reference proteome</keyword>
<gene>
    <name evidence="3" type="ORF">VE01_10702</name>
</gene>
<accession>A0A1B8G673</accession>
<feature type="chain" id="PRO_5013988483" description="Hydrophobin" evidence="2">
    <location>
        <begin position="19"/>
        <end position="114"/>
    </location>
</feature>
<reference evidence="3 4" key="1">
    <citation type="submission" date="2016-03" db="EMBL/GenBank/DDBJ databases">
        <title>Comparative genomics of Pseudogymnoascus destructans, the fungus causing white-nose syndrome of bats.</title>
        <authorList>
            <person name="Palmer J.M."/>
            <person name="Drees K.P."/>
            <person name="Foster J.T."/>
            <person name="Lindner D.L."/>
        </authorList>
    </citation>
    <scope>NUCLEOTIDE SEQUENCE [LARGE SCALE GENOMIC DNA]</scope>
    <source>
        <strain evidence="3 4">UAMH 10579</strain>
    </source>
</reference>
<dbReference type="Pfam" id="PF01185">
    <property type="entry name" value="Hydrophobin"/>
    <property type="match status" value="1"/>
</dbReference>
<dbReference type="SMART" id="SM00075">
    <property type="entry name" value="HYDRO"/>
    <property type="match status" value="1"/>
</dbReference>
<protein>
    <recommendedName>
        <fullName evidence="2">Hydrophobin</fullName>
    </recommendedName>
</protein>
<sequence length="114" mass="11094">MQVPTTFAVLFFALGAAALPSIGSPTVGPKGNAQCGKNQVISCCNTKSTSVGAGGLLGLGGVLNGVLGGNCNPLTIPIVGVAVPLSQACAGNQAACCTGDQHGLVNIQCTNVLI</sequence>
<comment type="subcellular location">
    <subcellularLocation>
        <location evidence="2">Secreted</location>
        <location evidence="2">Cell wall</location>
    </subcellularLocation>
</comment>
<keyword evidence="2" id="KW-0732">Signal</keyword>
<dbReference type="GeneID" id="28844088"/>
<dbReference type="OrthoDB" id="4225815at2759"/>
<keyword evidence="2" id="KW-0134">Cell wall</keyword>
<evidence type="ECO:0000313" key="3">
    <source>
        <dbReference type="EMBL" id="OBT91310.1"/>
    </source>
</evidence>
<evidence type="ECO:0000256" key="2">
    <source>
        <dbReference type="RuleBase" id="RU365009"/>
    </source>
</evidence>
<comment type="similarity">
    <text evidence="2">Belongs to the fungal hydrophobin family.</text>
</comment>
<dbReference type="GO" id="GO:0005199">
    <property type="term" value="F:structural constituent of cell wall"/>
    <property type="evidence" value="ECO:0007669"/>
    <property type="project" value="InterPro"/>
</dbReference>
<dbReference type="Proteomes" id="UP000091956">
    <property type="component" value="Unassembled WGS sequence"/>
</dbReference>
<organism evidence="3 4">
    <name type="scientific">Pseudogymnoascus verrucosus</name>
    <dbReference type="NCBI Taxonomy" id="342668"/>
    <lineage>
        <taxon>Eukaryota</taxon>
        <taxon>Fungi</taxon>
        <taxon>Dikarya</taxon>
        <taxon>Ascomycota</taxon>
        <taxon>Pezizomycotina</taxon>
        <taxon>Leotiomycetes</taxon>
        <taxon>Thelebolales</taxon>
        <taxon>Thelebolaceae</taxon>
        <taxon>Pseudogymnoascus</taxon>
    </lineage>
</organism>
<reference evidence="4" key="2">
    <citation type="journal article" date="2018" name="Nat. Commun.">
        <title>Extreme sensitivity to ultraviolet light in the fungal pathogen causing white-nose syndrome of bats.</title>
        <authorList>
            <person name="Palmer J.M."/>
            <person name="Drees K.P."/>
            <person name="Foster J.T."/>
            <person name="Lindner D.L."/>
        </authorList>
    </citation>
    <scope>NUCLEOTIDE SEQUENCE [LARGE SCALE GENOMIC DNA]</scope>
    <source>
        <strain evidence="4">UAMH 10579</strain>
    </source>
</reference>
<keyword evidence="2" id="KW-0964">Secreted</keyword>
<dbReference type="EMBL" id="KV460314">
    <property type="protein sequence ID" value="OBT91310.1"/>
    <property type="molecule type" value="Genomic_DNA"/>
</dbReference>
<dbReference type="AlphaFoldDB" id="A0A1B8G673"/>
<evidence type="ECO:0000313" key="4">
    <source>
        <dbReference type="Proteomes" id="UP000091956"/>
    </source>
</evidence>
<proteinExistence type="inferred from homology"/>
<feature type="signal peptide" evidence="2">
    <location>
        <begin position="1"/>
        <end position="18"/>
    </location>
</feature>
<name>A0A1B8G673_9PEZI</name>
<dbReference type="GO" id="GO:0009277">
    <property type="term" value="C:fungal-type cell wall"/>
    <property type="evidence" value="ECO:0007669"/>
    <property type="project" value="InterPro"/>
</dbReference>
<dbReference type="RefSeq" id="XP_018125043.1">
    <property type="nucleotide sequence ID" value="XM_018280094.2"/>
</dbReference>
<dbReference type="InterPro" id="IPR001338">
    <property type="entry name" value="Class_I_Hydrophobin"/>
</dbReference>
<evidence type="ECO:0000256" key="1">
    <source>
        <dbReference type="ARBA" id="ARBA00023157"/>
    </source>
</evidence>